<dbReference type="Proteomes" id="UP001165960">
    <property type="component" value="Unassembled WGS sequence"/>
</dbReference>
<keyword evidence="2" id="KW-1185">Reference proteome</keyword>
<protein>
    <submittedName>
        <fullName evidence="1">Uncharacterized protein</fullName>
    </submittedName>
</protein>
<evidence type="ECO:0000313" key="1">
    <source>
        <dbReference type="EMBL" id="KAJ9050997.1"/>
    </source>
</evidence>
<reference evidence="1" key="1">
    <citation type="submission" date="2022-04" db="EMBL/GenBank/DDBJ databases">
        <title>Genome of the entomopathogenic fungus Entomophthora muscae.</title>
        <authorList>
            <person name="Elya C."/>
            <person name="Lovett B.R."/>
            <person name="Lee E."/>
            <person name="Macias A.M."/>
            <person name="Hajek A.E."/>
            <person name="De Bivort B.L."/>
            <person name="Kasson M.T."/>
            <person name="De Fine Licht H.H."/>
            <person name="Stajich J.E."/>
        </authorList>
    </citation>
    <scope>NUCLEOTIDE SEQUENCE</scope>
    <source>
        <strain evidence="1">Berkeley</strain>
    </source>
</reference>
<evidence type="ECO:0000313" key="2">
    <source>
        <dbReference type="Proteomes" id="UP001165960"/>
    </source>
</evidence>
<name>A0ACC2RLS1_9FUNG</name>
<proteinExistence type="predicted"/>
<organism evidence="1 2">
    <name type="scientific">Entomophthora muscae</name>
    <dbReference type="NCBI Taxonomy" id="34485"/>
    <lineage>
        <taxon>Eukaryota</taxon>
        <taxon>Fungi</taxon>
        <taxon>Fungi incertae sedis</taxon>
        <taxon>Zoopagomycota</taxon>
        <taxon>Entomophthoromycotina</taxon>
        <taxon>Entomophthoromycetes</taxon>
        <taxon>Entomophthorales</taxon>
        <taxon>Entomophthoraceae</taxon>
        <taxon>Entomophthora</taxon>
    </lineage>
</organism>
<dbReference type="EMBL" id="QTSX02007127">
    <property type="protein sequence ID" value="KAJ9050997.1"/>
    <property type="molecule type" value="Genomic_DNA"/>
</dbReference>
<comment type="caution">
    <text evidence="1">The sequence shown here is derived from an EMBL/GenBank/DDBJ whole genome shotgun (WGS) entry which is preliminary data.</text>
</comment>
<gene>
    <name evidence="1" type="ORF">DSO57_1008818</name>
</gene>
<accession>A0ACC2RLS1</accession>
<sequence length="240" mass="27288">MSLAYFILEEICQYLDVKHTRNLRRVSKYWHGCLTLVVFGCIKIRHRLTFEDRRMVERHGQLIRTLHVKDQLFVLDVLEDLSDDAHLFPGVTSLHVTIDCGEKVASLHKLCSQLPSLKCLAIAGVFTNLPKYFTFPTIHTLCLDIHACGTIHQAVEKIRCPSLRALSLACPYGYGFNREALIAMFPTLARFQSSSSTWIHVKSPKFSFKPIKSHCVYASCLKRAIPGNIQCSVKKLKKAK</sequence>